<dbReference type="OrthoDB" id="3330557at2"/>
<dbReference type="EMBL" id="FNON01000008">
    <property type="protein sequence ID" value="SDZ00139.1"/>
    <property type="molecule type" value="Genomic_DNA"/>
</dbReference>
<proteinExistence type="predicted"/>
<accession>A0A1H3PIC3</accession>
<protein>
    <submittedName>
        <fullName evidence="2">Nucleoside-diphosphate-sugar epimerase</fullName>
    </submittedName>
</protein>
<reference evidence="2 3" key="1">
    <citation type="submission" date="2016-10" db="EMBL/GenBank/DDBJ databases">
        <authorList>
            <person name="de Groot N.N."/>
        </authorList>
    </citation>
    <scope>NUCLEOTIDE SEQUENCE [LARGE SCALE GENOMIC DNA]</scope>
    <source>
        <strain evidence="2 3">CPCC 202699</strain>
    </source>
</reference>
<evidence type="ECO:0000313" key="2">
    <source>
        <dbReference type="EMBL" id="SDZ00139.1"/>
    </source>
</evidence>
<dbReference type="InterPro" id="IPR036291">
    <property type="entry name" value="NAD(P)-bd_dom_sf"/>
</dbReference>
<organism evidence="2 3">
    <name type="scientific">Amycolatopsis xylanica</name>
    <dbReference type="NCBI Taxonomy" id="589385"/>
    <lineage>
        <taxon>Bacteria</taxon>
        <taxon>Bacillati</taxon>
        <taxon>Actinomycetota</taxon>
        <taxon>Actinomycetes</taxon>
        <taxon>Pseudonocardiales</taxon>
        <taxon>Pseudonocardiaceae</taxon>
        <taxon>Amycolatopsis</taxon>
    </lineage>
</organism>
<evidence type="ECO:0000313" key="3">
    <source>
        <dbReference type="Proteomes" id="UP000199515"/>
    </source>
</evidence>
<dbReference type="InterPro" id="IPR013120">
    <property type="entry name" value="FAR_NAD-bd"/>
</dbReference>
<evidence type="ECO:0000259" key="1">
    <source>
        <dbReference type="Pfam" id="PF07993"/>
    </source>
</evidence>
<dbReference type="Pfam" id="PF07993">
    <property type="entry name" value="NAD_binding_4"/>
    <property type="match status" value="1"/>
</dbReference>
<dbReference type="SUPFAM" id="SSF51735">
    <property type="entry name" value="NAD(P)-binding Rossmann-fold domains"/>
    <property type="match status" value="1"/>
</dbReference>
<keyword evidence="3" id="KW-1185">Reference proteome</keyword>
<gene>
    <name evidence="2" type="ORF">SAMN05421504_108202</name>
</gene>
<dbReference type="STRING" id="589385.SAMN05421504_108202"/>
<dbReference type="AlphaFoldDB" id="A0A1H3PIC3"/>
<dbReference type="Proteomes" id="UP000199515">
    <property type="component" value="Unassembled WGS sequence"/>
</dbReference>
<name>A0A1H3PIC3_9PSEU</name>
<sequence length="328" mass="35505">MSVLIIGAGGQLGSALAESAAKQDLEVDGLVRRPAPRIESFGKVHVGDARRAGLGLAEDEAAELAGKVESIVVTVGSFDLSISLARAQAEHVVPLRGVLDFAKGCGKLRNVVLVSSLLALGDVDQRLRSDFMPPGMRHRNFYEWAKLHGEKLAQASGLPVDIVRAGHIVGTGDAPPQALFELLRMLAAGWPLPVVGSNRYWACPPDFATDVIMDKVRHGTGGSSIWAVDPASPTYAEIFDLINARFGVRTKRVRSAKLARALGAVVKPSWLDLPMSREVFDYCTARWDLELRCLTALLDTGRVTAPSDRGYLVRALDHEFARLRELLP</sequence>
<feature type="domain" description="Thioester reductase (TE)" evidence="1">
    <location>
        <begin position="43"/>
        <end position="174"/>
    </location>
</feature>
<dbReference type="Gene3D" id="3.40.50.720">
    <property type="entry name" value="NAD(P)-binding Rossmann-like Domain"/>
    <property type="match status" value="1"/>
</dbReference>
<dbReference type="RefSeq" id="WP_143047201.1">
    <property type="nucleotide sequence ID" value="NZ_FNON01000008.1"/>
</dbReference>